<dbReference type="Proteomes" id="UP000199513">
    <property type="component" value="Unassembled WGS sequence"/>
</dbReference>
<evidence type="ECO:0000313" key="1">
    <source>
        <dbReference type="EMBL" id="SFF57296.1"/>
    </source>
</evidence>
<dbReference type="RefSeq" id="WP_091549383.1">
    <property type="nucleotide sequence ID" value="NZ_FONY01000062.1"/>
</dbReference>
<organism evidence="1 2">
    <name type="scientific">Thermoflexibacter ruber</name>
    <dbReference type="NCBI Taxonomy" id="1003"/>
    <lineage>
        <taxon>Bacteria</taxon>
        <taxon>Pseudomonadati</taxon>
        <taxon>Bacteroidota</taxon>
        <taxon>Cytophagia</taxon>
        <taxon>Cytophagales</taxon>
        <taxon>Thermoflexibacteraceae</taxon>
        <taxon>Thermoflexibacter</taxon>
    </lineage>
</organism>
<protein>
    <submittedName>
        <fullName evidence="1">Gliding motility-associated C-terminal domain-containing protein</fullName>
    </submittedName>
</protein>
<dbReference type="EMBL" id="FONY01000062">
    <property type="protein sequence ID" value="SFF57296.1"/>
    <property type="molecule type" value="Genomic_DNA"/>
</dbReference>
<dbReference type="SUPFAM" id="SSF49265">
    <property type="entry name" value="Fibronectin type III"/>
    <property type="match status" value="1"/>
</dbReference>
<dbReference type="AlphaFoldDB" id="A0A1I2JX17"/>
<keyword evidence="2" id="KW-1185">Reference proteome</keyword>
<reference evidence="1 2" key="1">
    <citation type="submission" date="2016-10" db="EMBL/GenBank/DDBJ databases">
        <authorList>
            <person name="de Groot N.N."/>
        </authorList>
    </citation>
    <scope>NUCLEOTIDE SEQUENCE [LARGE SCALE GENOMIC DNA]</scope>
    <source>
        <strain>GEY</strain>
        <strain evidence="2">DSM 9560</strain>
    </source>
</reference>
<proteinExistence type="predicted"/>
<evidence type="ECO:0000313" key="2">
    <source>
        <dbReference type="Proteomes" id="UP000199513"/>
    </source>
</evidence>
<dbReference type="STRING" id="1003.SAMN04488541_10625"/>
<accession>A0A1I2JX17</accession>
<dbReference type="NCBIfam" id="TIGR04131">
    <property type="entry name" value="Bac_Flav_CTERM"/>
    <property type="match status" value="1"/>
</dbReference>
<dbReference type="InterPro" id="IPR013783">
    <property type="entry name" value="Ig-like_fold"/>
</dbReference>
<dbReference type="Gene3D" id="2.60.40.10">
    <property type="entry name" value="Immunoglobulins"/>
    <property type="match status" value="2"/>
</dbReference>
<dbReference type="InterPro" id="IPR036116">
    <property type="entry name" value="FN3_sf"/>
</dbReference>
<dbReference type="Pfam" id="PF13585">
    <property type="entry name" value="CHU_C"/>
    <property type="match status" value="1"/>
</dbReference>
<sequence>MRNYKYYFHTIFKQPHAKKFILLLCLFLLFFSKTYATHIRGGDLTARRLPGAGLTYEFTLTIYRDVTGVPADERVEFDFGNGEKAEVRLTSTQDVGNQTERLLYITTYTFAGPGEFKVGVGIRNRNPNVLNIPNSINTPFYIESTFLISPFLGLNSAPILTYPILDFGASRQIFIHNPGAFDPEGDSLSYELTVCKRDVGRNVEGYSFPETLFGATNQAGTGPATLKIDPLTGDLIWDAPLQPGQYNVAFFVNEWRNGIKISSINRDIQIIIRENPNRPPVLIIPQDTCVIAGSSLTRNIIATDPDRDFITLQAFGELFQNRAPGNRATFDTLLSQSTAGRRVGTFRWQTVCTDVRREPYNVVFRAEDRPTPRINRLVVLRTWRITVIGPPPTGLTATPDNINRSISLSWANYTCPNATRMLIFRRQGTSGWNPDNCETGIPASAGYQQIGEVPIGQTTFLDNNGGQGLRRGVTYCYRIYAVFPDPRGGESIASTEICTTLQTNAPLITNVSVERTSPTQGEIFVRWVKPIAIDLTRFPKPHTYRVTRAENFSGTANIRQLPRIFAENDTFFTDTGLNTEQRVYNYRVTFFANGVIVDSSEVASSVRLEAAPASRAINLRWNMVVPWNNLSSKYKRHYIHRERVNNRGTFDLIDSVDVTVNGFRYTDVGRFQNQPLQDGVNYCYFVTTRGSYENPNIFEPLLNKSQITCSITRDTVPPCPPRATIVPLNCENFNPSDNCNETYSNRISWNADRRAGCDTFISGYKIYFKPTESDTLRLLATVKDTSFIHQNLTSLAGCYAISALDTAGNESRLSNLVCNDNCPSYSLPNVITPNGDGKNDKFVPLSCPRFVEKVVFKVYNRWGSLVYQSDNDIFLNWAGVSQDGKPLPSGLYYYEAEVTFIRLRREDNTLRLNGWIQILRD</sequence>
<dbReference type="OrthoDB" id="1123245at2"/>
<dbReference type="InterPro" id="IPR026341">
    <property type="entry name" value="T9SS_type_B"/>
</dbReference>
<name>A0A1I2JX17_9BACT</name>
<gene>
    <name evidence="1" type="ORF">SAMN04488541_10625</name>
</gene>